<dbReference type="OMA" id="NTHYLWI"/>
<organism evidence="3">
    <name type="scientific">Caenorhabditis remanei</name>
    <name type="common">Caenorhabditis vulgaris</name>
    <dbReference type="NCBI Taxonomy" id="31234"/>
    <lineage>
        <taxon>Eukaryota</taxon>
        <taxon>Metazoa</taxon>
        <taxon>Ecdysozoa</taxon>
        <taxon>Nematoda</taxon>
        <taxon>Chromadorea</taxon>
        <taxon>Rhabditida</taxon>
        <taxon>Rhabditina</taxon>
        <taxon>Rhabditomorpha</taxon>
        <taxon>Rhabditoidea</taxon>
        <taxon>Rhabditidae</taxon>
        <taxon>Peloderinae</taxon>
        <taxon>Caenorhabditis</taxon>
    </lineage>
</organism>
<evidence type="ECO:0000313" key="3">
    <source>
        <dbReference type="Proteomes" id="UP000008281"/>
    </source>
</evidence>
<dbReference type="AlphaFoldDB" id="E3MSB0"/>
<dbReference type="HOGENOM" id="CLU_676596_0_0_1"/>
<feature type="compositionally biased region" description="Low complexity" evidence="1">
    <location>
        <begin position="172"/>
        <end position="181"/>
    </location>
</feature>
<evidence type="ECO:0000256" key="1">
    <source>
        <dbReference type="SAM" id="MobiDB-lite"/>
    </source>
</evidence>
<keyword evidence="3" id="KW-1185">Reference proteome</keyword>
<dbReference type="OrthoDB" id="5802586at2759"/>
<dbReference type="PANTHER" id="PTHR21516:SF8">
    <property type="entry name" value="FHA DOMAIN-CONTAINING PROTEIN-RELATED"/>
    <property type="match status" value="1"/>
</dbReference>
<protein>
    <submittedName>
        <fullName evidence="2">Uncharacterized protein</fullName>
    </submittedName>
</protein>
<accession>E3MSB0</accession>
<dbReference type="eggNOG" id="ENOG502TGAM">
    <property type="taxonomic scope" value="Eukaryota"/>
</dbReference>
<gene>
    <name evidence="2" type="ORF">CRE_16903</name>
</gene>
<dbReference type="STRING" id="31234.E3MSB0"/>
<feature type="region of interest" description="Disordered" evidence="1">
    <location>
        <begin position="164"/>
        <end position="214"/>
    </location>
</feature>
<dbReference type="PANTHER" id="PTHR21516">
    <property type="entry name" value="AAA_LID_7 DOMAIN-CONTAINING PROTEIN-RELATED-RELATED"/>
    <property type="match status" value="1"/>
</dbReference>
<dbReference type="InterPro" id="IPR004987">
    <property type="entry name" value="DUF272"/>
</dbReference>
<name>E3MSB0_CAERE</name>
<reference evidence="2" key="1">
    <citation type="submission" date="2007-07" db="EMBL/GenBank/DDBJ databases">
        <title>PCAP assembly of the Caenorhabditis remanei genome.</title>
        <authorList>
            <consortium name="The Caenorhabditis remanei Sequencing Consortium"/>
            <person name="Wilson R.K."/>
        </authorList>
    </citation>
    <scope>NUCLEOTIDE SEQUENCE [LARGE SCALE GENOMIC DNA]</scope>
    <source>
        <strain evidence="2">PB4641</strain>
    </source>
</reference>
<dbReference type="InParanoid" id="E3MSB0"/>
<proteinExistence type="predicted"/>
<sequence>MAADQQRILFCSRRWSPIEGKVNINLINTKTGERYDVEEHNLQKDHFQLGDFLNWTDKLDKINYFPVEIDGNIAYVKNVRAKLLLNNGSLVFRTEEFGNVFCPTYLPTGDYRIKIHSLITPKTLSSGEEVHFEATDKVLISNTPSTQTTFAPIAPALAQVSAQRVGPKSPVTAASPTPSGGSSVGSRASTPAGNNDIVKGAGFPKQNPKWKQNKKTVVGNGFPVKKEDNKVVVGEGFAVPKQEEKVVVGAGFEVKPQKTMKLRAVVLSINENKNGSNTHYLWILDRHAEGRFVSKDYKLLQGHFFEGIFKENTANRWNCEKYERQIEKLSGIDGGIDYEQKIWFTVTINNFQPAGGNRRFGNASAKYFGEIASYYYQKIQYNNSFAFRLRRKGVGEKDYVWMVVEKL</sequence>
<evidence type="ECO:0000313" key="2">
    <source>
        <dbReference type="EMBL" id="EFP08240.1"/>
    </source>
</evidence>
<dbReference type="Proteomes" id="UP000008281">
    <property type="component" value="Unassembled WGS sequence"/>
</dbReference>
<dbReference type="EMBL" id="DS268472">
    <property type="protein sequence ID" value="EFP08240.1"/>
    <property type="molecule type" value="Genomic_DNA"/>
</dbReference>
<feature type="compositionally biased region" description="Polar residues" evidence="1">
    <location>
        <begin position="184"/>
        <end position="193"/>
    </location>
</feature>
<dbReference type="Pfam" id="PF03312">
    <property type="entry name" value="DUF272"/>
    <property type="match status" value="1"/>
</dbReference>